<accession>A0A832WEZ8</accession>
<dbReference type="RefSeq" id="WP_198429743.1">
    <property type="nucleotide sequence ID" value="NZ_BAABQO010000014.1"/>
</dbReference>
<dbReference type="Proteomes" id="UP000646844">
    <property type="component" value="Unassembled WGS sequence"/>
</dbReference>
<reference evidence="1" key="1">
    <citation type="journal article" date="2020" name="bioRxiv">
        <title>A rank-normalized archaeal taxonomy based on genome phylogeny resolves widespread incomplete and uneven classifications.</title>
        <authorList>
            <person name="Rinke C."/>
            <person name="Chuvochina M."/>
            <person name="Mussig A.J."/>
            <person name="Chaumeil P.-A."/>
            <person name="Waite D.W."/>
            <person name="Whitman W.B."/>
            <person name="Parks D.H."/>
            <person name="Hugenholtz P."/>
        </authorList>
    </citation>
    <scope>NUCLEOTIDE SEQUENCE</scope>
    <source>
        <strain evidence="1">UBA8838</strain>
    </source>
</reference>
<evidence type="ECO:0000313" key="2">
    <source>
        <dbReference type="Proteomes" id="UP000646844"/>
    </source>
</evidence>
<organism evidence="1 2">
    <name type="scientific">Sulfurisphaera tokodaii</name>
    <dbReference type="NCBI Taxonomy" id="111955"/>
    <lineage>
        <taxon>Archaea</taxon>
        <taxon>Thermoproteota</taxon>
        <taxon>Thermoprotei</taxon>
        <taxon>Sulfolobales</taxon>
        <taxon>Sulfolobaceae</taxon>
        <taxon>Sulfurisphaera</taxon>
    </lineage>
</organism>
<name>A0A832WEZ8_9CREN</name>
<dbReference type="EMBL" id="DUJO01000038">
    <property type="protein sequence ID" value="HII74418.1"/>
    <property type="molecule type" value="Genomic_DNA"/>
</dbReference>
<proteinExistence type="predicted"/>
<gene>
    <name evidence="1" type="ORF">HA332_08625</name>
</gene>
<sequence>MLNEITKGIPEAESYKKMLRELRKESNKFVHELYLGDVSQKLDYTDIILLVYAIKLLIDRGFRT</sequence>
<dbReference type="GeneID" id="25400239"/>
<comment type="caution">
    <text evidence="1">The sequence shown here is derived from an EMBL/GenBank/DDBJ whole genome shotgun (WGS) entry which is preliminary data.</text>
</comment>
<evidence type="ECO:0000313" key="1">
    <source>
        <dbReference type="EMBL" id="HII74418.1"/>
    </source>
</evidence>
<dbReference type="AlphaFoldDB" id="A0A832WEZ8"/>
<protein>
    <submittedName>
        <fullName evidence="1">Uncharacterized protein</fullName>
    </submittedName>
</protein>